<protein>
    <submittedName>
        <fullName evidence="2">Alpha/beta fold hydrolase</fullName>
    </submittedName>
</protein>
<accession>A0ABV8LR44</accession>
<proteinExistence type="predicted"/>
<keyword evidence="3" id="KW-1185">Reference proteome</keyword>
<organism evidence="2 3">
    <name type="scientific">Hamadaea flava</name>
    <dbReference type="NCBI Taxonomy" id="1742688"/>
    <lineage>
        <taxon>Bacteria</taxon>
        <taxon>Bacillati</taxon>
        <taxon>Actinomycetota</taxon>
        <taxon>Actinomycetes</taxon>
        <taxon>Micromonosporales</taxon>
        <taxon>Micromonosporaceae</taxon>
        <taxon>Hamadaea</taxon>
    </lineage>
</organism>
<comment type="caution">
    <text evidence="2">The sequence shown here is derived from an EMBL/GenBank/DDBJ whole genome shotgun (WGS) entry which is preliminary data.</text>
</comment>
<keyword evidence="2" id="KW-0378">Hydrolase</keyword>
<dbReference type="PANTHER" id="PTHR37017">
    <property type="entry name" value="AB HYDROLASE-1 DOMAIN-CONTAINING PROTEIN-RELATED"/>
    <property type="match status" value="1"/>
</dbReference>
<evidence type="ECO:0000259" key="1">
    <source>
        <dbReference type="Pfam" id="PF12697"/>
    </source>
</evidence>
<evidence type="ECO:0000313" key="3">
    <source>
        <dbReference type="Proteomes" id="UP001595816"/>
    </source>
</evidence>
<name>A0ABV8LR44_9ACTN</name>
<dbReference type="EMBL" id="JBHSAY010000009">
    <property type="protein sequence ID" value="MFC4132813.1"/>
    <property type="molecule type" value="Genomic_DNA"/>
</dbReference>
<dbReference type="RefSeq" id="WP_253752517.1">
    <property type="nucleotide sequence ID" value="NZ_JAMZDZ010000001.1"/>
</dbReference>
<dbReference type="PANTHER" id="PTHR37017:SF11">
    <property type="entry name" value="ESTERASE_LIPASE_THIOESTERASE DOMAIN-CONTAINING PROTEIN"/>
    <property type="match status" value="1"/>
</dbReference>
<dbReference type="GO" id="GO:0016787">
    <property type="term" value="F:hydrolase activity"/>
    <property type="evidence" value="ECO:0007669"/>
    <property type="project" value="UniProtKB-KW"/>
</dbReference>
<gene>
    <name evidence="2" type="ORF">ACFOZ4_19565</name>
</gene>
<reference evidence="3" key="1">
    <citation type="journal article" date="2019" name="Int. J. Syst. Evol. Microbiol.">
        <title>The Global Catalogue of Microorganisms (GCM) 10K type strain sequencing project: providing services to taxonomists for standard genome sequencing and annotation.</title>
        <authorList>
            <consortium name="The Broad Institute Genomics Platform"/>
            <consortium name="The Broad Institute Genome Sequencing Center for Infectious Disease"/>
            <person name="Wu L."/>
            <person name="Ma J."/>
        </authorList>
    </citation>
    <scope>NUCLEOTIDE SEQUENCE [LARGE SCALE GENOMIC DNA]</scope>
    <source>
        <strain evidence="3">CGMCC 4.7289</strain>
    </source>
</reference>
<dbReference type="InterPro" id="IPR000073">
    <property type="entry name" value="AB_hydrolase_1"/>
</dbReference>
<evidence type="ECO:0000313" key="2">
    <source>
        <dbReference type="EMBL" id="MFC4132813.1"/>
    </source>
</evidence>
<dbReference type="InterPro" id="IPR052897">
    <property type="entry name" value="Sec-Metab_Biosynth_Hydrolase"/>
</dbReference>
<dbReference type="InterPro" id="IPR029058">
    <property type="entry name" value="AB_hydrolase_fold"/>
</dbReference>
<sequence>MTTFVLVPGMWLGASAWRDVVSRLTALGHSAYPLDLSLEPGTDLDAHVAEVIAVLEKNDLRDVVLVGHSYGGMVVSTAAGQAADRIGRVVYVDSGPLPDGVSQFDTTAPEEQEQTRAAVVDGLVPVPAGVPEAVRAEGRPHPFASVTQGVHYTPEYATLPQTLVTCSFPADQVRGMIAAGHPFFARLQGADVVELMGDHWPMYSRPTDLADLLANL</sequence>
<feature type="domain" description="AB hydrolase-1" evidence="1">
    <location>
        <begin position="4"/>
        <end position="211"/>
    </location>
</feature>
<dbReference type="SUPFAM" id="SSF53474">
    <property type="entry name" value="alpha/beta-Hydrolases"/>
    <property type="match status" value="1"/>
</dbReference>
<dbReference type="Proteomes" id="UP001595816">
    <property type="component" value="Unassembled WGS sequence"/>
</dbReference>
<dbReference type="Pfam" id="PF12697">
    <property type="entry name" value="Abhydrolase_6"/>
    <property type="match status" value="1"/>
</dbReference>
<dbReference type="Gene3D" id="3.40.50.1820">
    <property type="entry name" value="alpha/beta hydrolase"/>
    <property type="match status" value="1"/>
</dbReference>